<keyword evidence="1" id="KW-1133">Transmembrane helix</keyword>
<feature type="transmembrane region" description="Helical" evidence="1">
    <location>
        <begin position="72"/>
        <end position="93"/>
    </location>
</feature>
<dbReference type="Proteomes" id="UP000233837">
    <property type="component" value="Unassembled WGS sequence"/>
</dbReference>
<evidence type="ECO:0000256" key="1">
    <source>
        <dbReference type="SAM" id="Phobius"/>
    </source>
</evidence>
<evidence type="ECO:0000313" key="3">
    <source>
        <dbReference type="Proteomes" id="UP000233837"/>
    </source>
</evidence>
<keyword evidence="1" id="KW-0472">Membrane</keyword>
<organism evidence="2 3">
    <name type="scientific">Dendrobium catenatum</name>
    <dbReference type="NCBI Taxonomy" id="906689"/>
    <lineage>
        <taxon>Eukaryota</taxon>
        <taxon>Viridiplantae</taxon>
        <taxon>Streptophyta</taxon>
        <taxon>Embryophyta</taxon>
        <taxon>Tracheophyta</taxon>
        <taxon>Spermatophyta</taxon>
        <taxon>Magnoliopsida</taxon>
        <taxon>Liliopsida</taxon>
        <taxon>Asparagales</taxon>
        <taxon>Orchidaceae</taxon>
        <taxon>Epidendroideae</taxon>
        <taxon>Malaxideae</taxon>
        <taxon>Dendrobiinae</taxon>
        <taxon>Dendrobium</taxon>
    </lineage>
</organism>
<reference evidence="2 3" key="2">
    <citation type="journal article" date="2017" name="Nature">
        <title>The Apostasia genome and the evolution of orchids.</title>
        <authorList>
            <person name="Zhang G.Q."/>
            <person name="Liu K.W."/>
            <person name="Li Z."/>
            <person name="Lohaus R."/>
            <person name="Hsiao Y.Y."/>
            <person name="Niu S.C."/>
            <person name="Wang J.Y."/>
            <person name="Lin Y.C."/>
            <person name="Xu Q."/>
            <person name="Chen L.J."/>
            <person name="Yoshida K."/>
            <person name="Fujiwara S."/>
            <person name="Wang Z.W."/>
            <person name="Zhang Y.Q."/>
            <person name="Mitsuda N."/>
            <person name="Wang M."/>
            <person name="Liu G.H."/>
            <person name="Pecoraro L."/>
            <person name="Huang H.X."/>
            <person name="Xiao X.J."/>
            <person name="Lin M."/>
            <person name="Wu X.Y."/>
            <person name="Wu W.L."/>
            <person name="Chen Y.Y."/>
            <person name="Chang S.B."/>
            <person name="Sakamoto S."/>
            <person name="Ohme-Takagi M."/>
            <person name="Yagi M."/>
            <person name="Zeng S.J."/>
            <person name="Shen C.Y."/>
            <person name="Yeh C.M."/>
            <person name="Luo Y.B."/>
            <person name="Tsai W.C."/>
            <person name="Van de Peer Y."/>
            <person name="Liu Z.J."/>
        </authorList>
    </citation>
    <scope>NUCLEOTIDE SEQUENCE [LARGE SCALE GENOMIC DNA]</scope>
    <source>
        <tissue evidence="2">The whole plant</tissue>
    </source>
</reference>
<gene>
    <name evidence="2" type="ORF">MA16_Dca017157</name>
</gene>
<accession>A0A2I0V861</accession>
<proteinExistence type="predicted"/>
<keyword evidence="3" id="KW-1185">Reference proteome</keyword>
<dbReference type="EMBL" id="KZ504092">
    <property type="protein sequence ID" value="PKU59594.1"/>
    <property type="molecule type" value="Genomic_DNA"/>
</dbReference>
<reference evidence="2 3" key="1">
    <citation type="journal article" date="2016" name="Sci. Rep.">
        <title>The Dendrobium catenatum Lindl. genome sequence provides insights into polysaccharide synthase, floral development and adaptive evolution.</title>
        <authorList>
            <person name="Zhang G.Q."/>
            <person name="Xu Q."/>
            <person name="Bian C."/>
            <person name="Tsai W.C."/>
            <person name="Yeh C.M."/>
            <person name="Liu K.W."/>
            <person name="Yoshida K."/>
            <person name="Zhang L.S."/>
            <person name="Chang S.B."/>
            <person name="Chen F."/>
            <person name="Shi Y."/>
            <person name="Su Y.Y."/>
            <person name="Zhang Y.Q."/>
            <person name="Chen L.J."/>
            <person name="Yin Y."/>
            <person name="Lin M."/>
            <person name="Huang H."/>
            <person name="Deng H."/>
            <person name="Wang Z.W."/>
            <person name="Zhu S.L."/>
            <person name="Zhao X."/>
            <person name="Deng C."/>
            <person name="Niu S.C."/>
            <person name="Huang J."/>
            <person name="Wang M."/>
            <person name="Liu G.H."/>
            <person name="Yang H.J."/>
            <person name="Xiao X.J."/>
            <person name="Hsiao Y.Y."/>
            <person name="Wu W.L."/>
            <person name="Chen Y.Y."/>
            <person name="Mitsuda N."/>
            <person name="Ohme-Takagi M."/>
            <person name="Luo Y.B."/>
            <person name="Van de Peer Y."/>
            <person name="Liu Z.J."/>
        </authorList>
    </citation>
    <scope>NUCLEOTIDE SEQUENCE [LARGE SCALE GENOMIC DNA]</scope>
    <source>
        <tissue evidence="2">The whole plant</tissue>
    </source>
</reference>
<keyword evidence="1" id="KW-0812">Transmembrane</keyword>
<name>A0A2I0V861_9ASPA</name>
<sequence>MLITNSFTILKRKSTSFNHLSDPGFGSEGTVEEYMDHILFTLVDVIDEQQPTRQRKITERPPVSPTMANSPLIKTVGILCLSVASLGLLTFILR</sequence>
<dbReference type="AlphaFoldDB" id="A0A2I0V861"/>
<evidence type="ECO:0000313" key="2">
    <source>
        <dbReference type="EMBL" id="PKU59594.1"/>
    </source>
</evidence>
<protein>
    <submittedName>
        <fullName evidence="2">Uncharacterized protein</fullName>
    </submittedName>
</protein>